<reference evidence="10 11" key="1">
    <citation type="submission" date="2017-10" db="EMBL/GenBank/DDBJ databases">
        <title>Genome sequence of Caulobacter mirabilis FWC38.</title>
        <authorList>
            <person name="Fiebig A."/>
            <person name="Crosson S."/>
        </authorList>
    </citation>
    <scope>NUCLEOTIDE SEQUENCE [LARGE SCALE GENOMIC DNA]</scope>
    <source>
        <strain evidence="10 11">FWC 38</strain>
    </source>
</reference>
<feature type="transmembrane region" description="Helical" evidence="7">
    <location>
        <begin position="12"/>
        <end position="32"/>
    </location>
</feature>
<dbReference type="Gene3D" id="3.40.50.2300">
    <property type="match status" value="1"/>
</dbReference>
<keyword evidence="3 6" id="KW-0597">Phosphoprotein</keyword>
<feature type="transmembrane region" description="Helical" evidence="7">
    <location>
        <begin position="149"/>
        <end position="168"/>
    </location>
</feature>
<evidence type="ECO:0000259" key="9">
    <source>
        <dbReference type="PROSITE" id="PS50110"/>
    </source>
</evidence>
<dbReference type="Pfam" id="PF02518">
    <property type="entry name" value="HATPase_c"/>
    <property type="match status" value="1"/>
</dbReference>
<dbReference type="GO" id="GO:0000155">
    <property type="term" value="F:phosphorelay sensor kinase activity"/>
    <property type="evidence" value="ECO:0007669"/>
    <property type="project" value="InterPro"/>
</dbReference>
<dbReference type="OrthoDB" id="9764438at2"/>
<gene>
    <name evidence="10" type="ORF">CSW64_14345</name>
</gene>
<dbReference type="Pfam" id="PF00072">
    <property type="entry name" value="Response_reg"/>
    <property type="match status" value="1"/>
</dbReference>
<dbReference type="GO" id="GO:0005886">
    <property type="term" value="C:plasma membrane"/>
    <property type="evidence" value="ECO:0007669"/>
    <property type="project" value="TreeGrafter"/>
</dbReference>
<protein>
    <recommendedName>
        <fullName evidence="2">histidine kinase</fullName>
        <ecNumber evidence="2">2.7.13.3</ecNumber>
    </recommendedName>
</protein>
<dbReference type="InterPro" id="IPR003594">
    <property type="entry name" value="HATPase_dom"/>
</dbReference>
<dbReference type="InterPro" id="IPR005467">
    <property type="entry name" value="His_kinase_dom"/>
</dbReference>
<evidence type="ECO:0000256" key="1">
    <source>
        <dbReference type="ARBA" id="ARBA00000085"/>
    </source>
</evidence>
<evidence type="ECO:0000313" key="11">
    <source>
        <dbReference type="Proteomes" id="UP000228945"/>
    </source>
</evidence>
<evidence type="ECO:0000259" key="8">
    <source>
        <dbReference type="PROSITE" id="PS50109"/>
    </source>
</evidence>
<dbReference type="Gene3D" id="3.30.565.10">
    <property type="entry name" value="Histidine kinase-like ATPase, C-terminal domain"/>
    <property type="match status" value="1"/>
</dbReference>
<dbReference type="Gene3D" id="1.10.287.130">
    <property type="match status" value="1"/>
</dbReference>
<evidence type="ECO:0000256" key="5">
    <source>
        <dbReference type="ARBA" id="ARBA00022777"/>
    </source>
</evidence>
<feature type="domain" description="Histidine kinase" evidence="8">
    <location>
        <begin position="209"/>
        <end position="430"/>
    </location>
</feature>
<keyword evidence="7" id="KW-1133">Transmembrane helix</keyword>
<dbReference type="SUPFAM" id="SSF52172">
    <property type="entry name" value="CheY-like"/>
    <property type="match status" value="1"/>
</dbReference>
<dbReference type="CDD" id="cd17546">
    <property type="entry name" value="REC_hyHK_CKI1_RcsC-like"/>
    <property type="match status" value="1"/>
</dbReference>
<evidence type="ECO:0000256" key="3">
    <source>
        <dbReference type="ARBA" id="ARBA00022553"/>
    </source>
</evidence>
<feature type="modified residue" description="4-aspartylphosphate" evidence="6">
    <location>
        <position position="507"/>
    </location>
</feature>
<keyword evidence="7" id="KW-0472">Membrane</keyword>
<evidence type="ECO:0000256" key="4">
    <source>
        <dbReference type="ARBA" id="ARBA00022679"/>
    </source>
</evidence>
<dbReference type="PROSITE" id="PS50109">
    <property type="entry name" value="HIS_KIN"/>
    <property type="match status" value="1"/>
</dbReference>
<dbReference type="PANTHER" id="PTHR43047">
    <property type="entry name" value="TWO-COMPONENT HISTIDINE PROTEIN KINASE"/>
    <property type="match status" value="1"/>
</dbReference>
<dbReference type="EMBL" id="CP024201">
    <property type="protein sequence ID" value="ATQ45025.1"/>
    <property type="molecule type" value="Genomic_DNA"/>
</dbReference>
<feature type="transmembrane region" description="Helical" evidence="7">
    <location>
        <begin position="38"/>
        <end position="61"/>
    </location>
</feature>
<keyword evidence="7" id="KW-0812">Transmembrane</keyword>
<dbReference type="AlphaFoldDB" id="A0A2D2B454"/>
<dbReference type="SUPFAM" id="SSF47384">
    <property type="entry name" value="Homodimeric domain of signal transducing histidine kinase"/>
    <property type="match status" value="1"/>
</dbReference>
<dbReference type="KEGG" id="cmb:CSW64_14345"/>
<dbReference type="PROSITE" id="PS50110">
    <property type="entry name" value="RESPONSE_REGULATORY"/>
    <property type="match status" value="1"/>
</dbReference>
<organism evidence="10 11">
    <name type="scientific">Caulobacter mirabilis</name>
    <dbReference type="NCBI Taxonomy" id="69666"/>
    <lineage>
        <taxon>Bacteria</taxon>
        <taxon>Pseudomonadati</taxon>
        <taxon>Pseudomonadota</taxon>
        <taxon>Alphaproteobacteria</taxon>
        <taxon>Caulobacterales</taxon>
        <taxon>Caulobacteraceae</taxon>
        <taxon>Caulobacter</taxon>
    </lineage>
</organism>
<dbReference type="InterPro" id="IPR003661">
    <property type="entry name" value="HisK_dim/P_dom"/>
</dbReference>
<dbReference type="InterPro" id="IPR011006">
    <property type="entry name" value="CheY-like_superfamily"/>
</dbReference>
<evidence type="ECO:0000256" key="6">
    <source>
        <dbReference type="PROSITE-ProRule" id="PRU00169"/>
    </source>
</evidence>
<dbReference type="InterPro" id="IPR036097">
    <property type="entry name" value="HisK_dim/P_sf"/>
</dbReference>
<dbReference type="SMART" id="SM00388">
    <property type="entry name" value="HisKA"/>
    <property type="match status" value="1"/>
</dbReference>
<dbReference type="SMART" id="SM00387">
    <property type="entry name" value="HATPase_c"/>
    <property type="match status" value="1"/>
</dbReference>
<proteinExistence type="predicted"/>
<keyword evidence="11" id="KW-1185">Reference proteome</keyword>
<dbReference type="GO" id="GO:0009927">
    <property type="term" value="F:histidine phosphotransfer kinase activity"/>
    <property type="evidence" value="ECO:0007669"/>
    <property type="project" value="TreeGrafter"/>
</dbReference>
<evidence type="ECO:0000313" key="10">
    <source>
        <dbReference type="EMBL" id="ATQ45025.1"/>
    </source>
</evidence>
<dbReference type="SUPFAM" id="SSF55874">
    <property type="entry name" value="ATPase domain of HSP90 chaperone/DNA topoisomerase II/histidine kinase"/>
    <property type="match status" value="1"/>
</dbReference>
<dbReference type="SMART" id="SM00448">
    <property type="entry name" value="REC"/>
    <property type="match status" value="1"/>
</dbReference>
<evidence type="ECO:0000256" key="7">
    <source>
        <dbReference type="SAM" id="Phobius"/>
    </source>
</evidence>
<dbReference type="Proteomes" id="UP000228945">
    <property type="component" value="Chromosome"/>
</dbReference>
<keyword evidence="5 10" id="KW-0418">Kinase</keyword>
<feature type="domain" description="Response regulatory" evidence="9">
    <location>
        <begin position="458"/>
        <end position="574"/>
    </location>
</feature>
<dbReference type="InterPro" id="IPR004358">
    <property type="entry name" value="Sig_transdc_His_kin-like_C"/>
</dbReference>
<dbReference type="PANTHER" id="PTHR43047:SF72">
    <property type="entry name" value="OSMOSENSING HISTIDINE PROTEIN KINASE SLN1"/>
    <property type="match status" value="1"/>
</dbReference>
<dbReference type="PRINTS" id="PR00344">
    <property type="entry name" value="BCTRLSENSOR"/>
</dbReference>
<name>A0A2D2B454_9CAUL</name>
<feature type="transmembrane region" description="Helical" evidence="7">
    <location>
        <begin position="73"/>
        <end position="97"/>
    </location>
</feature>
<dbReference type="EC" id="2.7.13.3" evidence="2"/>
<evidence type="ECO:0000256" key="2">
    <source>
        <dbReference type="ARBA" id="ARBA00012438"/>
    </source>
</evidence>
<comment type="catalytic activity">
    <reaction evidence="1">
        <text>ATP + protein L-histidine = ADP + protein N-phospho-L-histidine.</text>
        <dbReference type="EC" id="2.7.13.3"/>
    </reaction>
</comment>
<dbReference type="InterPro" id="IPR036890">
    <property type="entry name" value="HATPase_C_sf"/>
</dbReference>
<sequence>MDRMSLDLQRGLLPYALALFAICLPIYVWAGSFASNTVWMTATFAMFAINWAAFYFVVAWLKTEAATNIRRRMRVHIACGLLWAVTCGQIAVVAEAAGPAREALQMVAVAAAVICFFFSAPSLPALLIVGPAAAAGPLLGLFLHPESRLQAGLAWGAVALTMALCLILNRLLRAQFTLVAEREALFAERAASLEKAERLAKSKSDIVATLSHEIRNGLTGVTHVLAAAVGQGGRAAPSREQLAAALDAANDLVTVLNATLDSETAHAGRLTLDQEAFDPVRLTRDLVLLNRPHAAAKGVELALHVEPGLESLAVGAAMADATRTRQVLANLIGNAVKYTVRGRIEARIERRGEDRIAVSIADTGPGLTPEEMEQAFEPFRRVERTGAGIPGAGLGLSLARQLAQLMGGSLAGQSAVGVGSCFTLELAWDAEASVEVPAEPEPFASVTAAAAHSTRPLRVLIAEDDALNAAMLRAILEQLGHQVVHAHNGRRALDLAQLAEFDLLMLDGRMPLLDGPQTAAAVRALDAPVAAAPIIAVIGGDAEEARECLEAGADAVLRKPVTVAGVARAVADAVARSRDETSASRSAA</sequence>
<keyword evidence="4" id="KW-0808">Transferase</keyword>
<accession>A0A2D2B454</accession>
<dbReference type="InterPro" id="IPR001789">
    <property type="entry name" value="Sig_transdc_resp-reg_receiver"/>
</dbReference>
<feature type="transmembrane region" description="Helical" evidence="7">
    <location>
        <begin position="103"/>
        <end position="120"/>
    </location>
</feature>